<evidence type="ECO:0000256" key="5">
    <source>
        <dbReference type="ARBA" id="ARBA00022692"/>
    </source>
</evidence>
<sequence>MRISQLLRSSASFAVLSGLAFGTAAHAQDAAETREVDEIIVTAQKREQSLQDVPIVVTSVSGQLLQDAGVRDIRELTVLTPGLTVTSTSNETIVTARVRGVGTVGDNPGLESSVGVVIDGVYRPRNGVSFGDLGEVTRIEVLKGPQGTLFGKNTSAGVVNIITAGPTRDLQAESEVTVGNYGQWGFSGALSGPITDTVAGRIYAAARARDGYLNVVTGEGPRGRHEDNTQDFYTLRGQLLFEPSQDLNIRVIGDYTKRDELCCAGTQLFVGQAANSRARLIEQVRPGSLDLTSTPFDRLAFSNRPTDQRVEDMGLSAEVNWDINEAMSLTSITAWRNWQAETGQDSDFTAADLVYRPNDGRNRVEFEQFSQELRLAGEAMDGRLNWLVGGFYAKEDLNTRSLFFYGQDYYAYFAQRVLSNVPALIGLTPGTIFQPGLGSDDIHAQEGDTWALFTNNSFKITDALELTVGLRYTIDEKSLTSDYTTTGSSCDQGEAAFPALAGLLGTATTIVGGLCLNAQNNDFDDLGVVNQSREEKEWSGTAKLAYRFNPDLMTYVSYSRGYKAGGFNLDREQRILAGPGGAPNFTADPDTSFRGEFVDSWEVGAKSTLFDGSLLLNLAAFHQTFEDFQLNTFVGTAFIVETLPEVISRGVDADFIWSTPVDGLDFQGGVTYAETEIQPFTASDLLVPSRFNSLRRLPGARLSFAPLWSASLAGTYERELGGELMLRSNVSAKYTSSYNTGSDLHPAKLQDEMVLVNARVGVGAADESWTVELWANNLFDEDYLQVGFNGPFQVDENNDAVSVYNAFLGAPRTVGATLRLRY</sequence>
<feature type="chain" id="PRO_5045300455" evidence="13">
    <location>
        <begin position="28"/>
        <end position="822"/>
    </location>
</feature>
<keyword evidence="17" id="KW-1185">Reference proteome</keyword>
<evidence type="ECO:0000256" key="12">
    <source>
        <dbReference type="RuleBase" id="RU003357"/>
    </source>
</evidence>
<dbReference type="InterPro" id="IPR036942">
    <property type="entry name" value="Beta-barrel_TonB_sf"/>
</dbReference>
<keyword evidence="10 11" id="KW-0998">Cell outer membrane</keyword>
<evidence type="ECO:0000256" key="7">
    <source>
        <dbReference type="ARBA" id="ARBA00023065"/>
    </source>
</evidence>
<keyword evidence="6" id="KW-0408">Iron</keyword>
<gene>
    <name evidence="16" type="ORF">ACFSC0_12110</name>
</gene>
<comment type="caution">
    <text evidence="16">The sequence shown here is derived from an EMBL/GenBank/DDBJ whole genome shotgun (WGS) entry which is preliminary data.</text>
</comment>
<keyword evidence="3 11" id="KW-1134">Transmembrane beta strand</keyword>
<evidence type="ECO:0000256" key="3">
    <source>
        <dbReference type="ARBA" id="ARBA00022452"/>
    </source>
</evidence>
<dbReference type="Gene3D" id="2.40.170.20">
    <property type="entry name" value="TonB-dependent receptor, beta-barrel domain"/>
    <property type="match status" value="1"/>
</dbReference>
<evidence type="ECO:0000259" key="15">
    <source>
        <dbReference type="Pfam" id="PF07715"/>
    </source>
</evidence>
<evidence type="ECO:0000313" key="17">
    <source>
        <dbReference type="Proteomes" id="UP001597237"/>
    </source>
</evidence>
<evidence type="ECO:0000256" key="10">
    <source>
        <dbReference type="ARBA" id="ARBA00023237"/>
    </source>
</evidence>
<comment type="similarity">
    <text evidence="11 12">Belongs to the TonB-dependent receptor family.</text>
</comment>
<keyword evidence="2 11" id="KW-0813">Transport</keyword>
<keyword evidence="9 11" id="KW-0472">Membrane</keyword>
<comment type="subcellular location">
    <subcellularLocation>
        <location evidence="1 11">Cell outer membrane</location>
        <topology evidence="1 11">Multi-pass membrane protein</topology>
    </subcellularLocation>
</comment>
<dbReference type="SUPFAM" id="SSF56935">
    <property type="entry name" value="Porins"/>
    <property type="match status" value="1"/>
</dbReference>
<evidence type="ECO:0000256" key="6">
    <source>
        <dbReference type="ARBA" id="ARBA00023004"/>
    </source>
</evidence>
<dbReference type="EMBL" id="JBHUEY010000001">
    <property type="protein sequence ID" value="MFD1784143.1"/>
    <property type="molecule type" value="Genomic_DNA"/>
</dbReference>
<dbReference type="Pfam" id="PF07715">
    <property type="entry name" value="Plug"/>
    <property type="match status" value="1"/>
</dbReference>
<dbReference type="InterPro" id="IPR000531">
    <property type="entry name" value="Beta-barrel_TonB"/>
</dbReference>
<evidence type="ECO:0000313" key="16">
    <source>
        <dbReference type="EMBL" id="MFD1784143.1"/>
    </source>
</evidence>
<name>A0ABW4N271_9CAUL</name>
<keyword evidence="8 12" id="KW-0798">TonB box</keyword>
<evidence type="ECO:0000256" key="8">
    <source>
        <dbReference type="ARBA" id="ARBA00023077"/>
    </source>
</evidence>
<keyword evidence="13" id="KW-0732">Signal</keyword>
<dbReference type="RefSeq" id="WP_377283904.1">
    <property type="nucleotide sequence ID" value="NZ_JBHRSI010000009.1"/>
</dbReference>
<proteinExistence type="inferred from homology"/>
<dbReference type="InterPro" id="IPR039426">
    <property type="entry name" value="TonB-dep_rcpt-like"/>
</dbReference>
<evidence type="ECO:0000256" key="2">
    <source>
        <dbReference type="ARBA" id="ARBA00022448"/>
    </source>
</evidence>
<keyword evidence="7" id="KW-0406">Ion transport</keyword>
<dbReference type="Proteomes" id="UP001597237">
    <property type="component" value="Unassembled WGS sequence"/>
</dbReference>
<keyword evidence="5 11" id="KW-0812">Transmembrane</keyword>
<keyword evidence="16" id="KW-0675">Receptor</keyword>
<dbReference type="PANTHER" id="PTHR32552">
    <property type="entry name" value="FERRICHROME IRON RECEPTOR-RELATED"/>
    <property type="match status" value="1"/>
</dbReference>
<dbReference type="PROSITE" id="PS52016">
    <property type="entry name" value="TONB_DEPENDENT_REC_3"/>
    <property type="match status" value="1"/>
</dbReference>
<accession>A0ABW4N271</accession>
<evidence type="ECO:0000256" key="9">
    <source>
        <dbReference type="ARBA" id="ARBA00023136"/>
    </source>
</evidence>
<dbReference type="InterPro" id="IPR012910">
    <property type="entry name" value="Plug_dom"/>
</dbReference>
<evidence type="ECO:0000256" key="1">
    <source>
        <dbReference type="ARBA" id="ARBA00004571"/>
    </source>
</evidence>
<evidence type="ECO:0000256" key="4">
    <source>
        <dbReference type="ARBA" id="ARBA00022496"/>
    </source>
</evidence>
<feature type="domain" description="TonB-dependent receptor plug" evidence="15">
    <location>
        <begin position="50"/>
        <end position="158"/>
    </location>
</feature>
<evidence type="ECO:0000259" key="14">
    <source>
        <dbReference type="Pfam" id="PF00593"/>
    </source>
</evidence>
<keyword evidence="4" id="KW-0410">Iron transport</keyword>
<organism evidence="16 17">
    <name type="scientific">Phenylobacterium terrae</name>
    <dbReference type="NCBI Taxonomy" id="2665495"/>
    <lineage>
        <taxon>Bacteria</taxon>
        <taxon>Pseudomonadati</taxon>
        <taxon>Pseudomonadota</taxon>
        <taxon>Alphaproteobacteria</taxon>
        <taxon>Caulobacterales</taxon>
        <taxon>Caulobacteraceae</taxon>
        <taxon>Phenylobacterium</taxon>
    </lineage>
</organism>
<feature type="signal peptide" evidence="13">
    <location>
        <begin position="1"/>
        <end position="27"/>
    </location>
</feature>
<dbReference type="Pfam" id="PF00593">
    <property type="entry name" value="TonB_dep_Rec_b-barrel"/>
    <property type="match status" value="1"/>
</dbReference>
<dbReference type="PANTHER" id="PTHR32552:SF81">
    <property type="entry name" value="TONB-DEPENDENT OUTER MEMBRANE RECEPTOR"/>
    <property type="match status" value="1"/>
</dbReference>
<reference evidence="17" key="1">
    <citation type="journal article" date="2019" name="Int. J. Syst. Evol. Microbiol.">
        <title>The Global Catalogue of Microorganisms (GCM) 10K type strain sequencing project: providing services to taxonomists for standard genome sequencing and annotation.</title>
        <authorList>
            <consortium name="The Broad Institute Genomics Platform"/>
            <consortium name="The Broad Institute Genome Sequencing Center for Infectious Disease"/>
            <person name="Wu L."/>
            <person name="Ma J."/>
        </authorList>
    </citation>
    <scope>NUCLEOTIDE SEQUENCE [LARGE SCALE GENOMIC DNA]</scope>
    <source>
        <strain evidence="17">DFY28</strain>
    </source>
</reference>
<protein>
    <submittedName>
        <fullName evidence="16">TonB-dependent receptor</fullName>
    </submittedName>
</protein>
<evidence type="ECO:0000256" key="11">
    <source>
        <dbReference type="PROSITE-ProRule" id="PRU01360"/>
    </source>
</evidence>
<feature type="domain" description="TonB-dependent receptor-like beta-barrel" evidence="14">
    <location>
        <begin position="294"/>
        <end position="778"/>
    </location>
</feature>
<evidence type="ECO:0000256" key="13">
    <source>
        <dbReference type="SAM" id="SignalP"/>
    </source>
</evidence>